<dbReference type="EMBL" id="CP054212">
    <property type="protein sequence ID" value="QKJ88622.1"/>
    <property type="molecule type" value="Genomic_DNA"/>
</dbReference>
<dbReference type="AlphaFoldDB" id="A0A6M8UNW5"/>
<evidence type="ECO:0000256" key="1">
    <source>
        <dbReference type="SAM" id="Phobius"/>
    </source>
</evidence>
<keyword evidence="1" id="KW-0812">Transmembrane</keyword>
<evidence type="ECO:0000313" key="2">
    <source>
        <dbReference type="EMBL" id="QKJ88622.1"/>
    </source>
</evidence>
<accession>A0A6M8UNW5</accession>
<keyword evidence="1" id="KW-1133">Transmembrane helix</keyword>
<proteinExistence type="predicted"/>
<dbReference type="GO" id="GO:0006355">
    <property type="term" value="P:regulation of DNA-templated transcription"/>
    <property type="evidence" value="ECO:0007669"/>
    <property type="project" value="InterPro"/>
</dbReference>
<keyword evidence="3" id="KW-1185">Reference proteome</keyword>
<dbReference type="InterPro" id="IPR016032">
    <property type="entry name" value="Sig_transdc_resp-reg_C-effctor"/>
</dbReference>
<organism evidence="2 3">
    <name type="scientific">Paramixta manurensis</name>
    <dbReference type="NCBI Taxonomy" id="2740817"/>
    <lineage>
        <taxon>Bacteria</taxon>
        <taxon>Pseudomonadati</taxon>
        <taxon>Pseudomonadota</taxon>
        <taxon>Gammaproteobacteria</taxon>
        <taxon>Enterobacterales</taxon>
        <taxon>Erwiniaceae</taxon>
        <taxon>Paramixta</taxon>
    </lineage>
</organism>
<protein>
    <recommendedName>
        <fullName evidence="4">Transcriptional regulator</fullName>
    </recommendedName>
</protein>
<reference evidence="2 3" key="1">
    <citation type="submission" date="2020-06" db="EMBL/GenBank/DDBJ databases">
        <title>Genome sequence of Paramixta manurensis strain PD-1.</title>
        <authorList>
            <person name="Lee C.W."/>
            <person name="Kim J."/>
        </authorList>
    </citation>
    <scope>NUCLEOTIDE SEQUENCE [LARGE SCALE GENOMIC DNA]</scope>
    <source>
        <strain evidence="2 3">PD-1</strain>
    </source>
</reference>
<gene>
    <name evidence="2" type="ORF">PMPD1_3708</name>
</gene>
<dbReference type="Gene3D" id="1.10.10.10">
    <property type="entry name" value="Winged helix-like DNA-binding domain superfamily/Winged helix DNA-binding domain"/>
    <property type="match status" value="1"/>
</dbReference>
<feature type="transmembrane region" description="Helical" evidence="1">
    <location>
        <begin position="170"/>
        <end position="194"/>
    </location>
</feature>
<dbReference type="GO" id="GO:0003677">
    <property type="term" value="F:DNA binding"/>
    <property type="evidence" value="ECO:0007669"/>
    <property type="project" value="InterPro"/>
</dbReference>
<keyword evidence="1" id="KW-0472">Membrane</keyword>
<dbReference type="KEGG" id="pmak:PMPD1_3708"/>
<evidence type="ECO:0000313" key="3">
    <source>
        <dbReference type="Proteomes" id="UP000505325"/>
    </source>
</evidence>
<evidence type="ECO:0008006" key="4">
    <source>
        <dbReference type="Google" id="ProtNLM"/>
    </source>
</evidence>
<dbReference type="SUPFAM" id="SSF46894">
    <property type="entry name" value="C-terminal effector domain of the bipartite response regulators"/>
    <property type="match status" value="1"/>
</dbReference>
<sequence>MDVKERFIFTLDKGVVFFPEKRCLVARDSTTVELSENSYRFLLLLLKGETDKQSLINQVWAEQRGSVSESSYYGQLYLLRRAFNQVGLPHSLIKTIPRKGVKYIGQATQSPYHEMVEPEEECTTLPVPPEMAIVEKMAPPPSEAAPKDEGSSPLPKTVLKEWYHSNSWNIFVSALSVLAVCWLTTLILAVLFFWKG</sequence>
<dbReference type="Proteomes" id="UP000505325">
    <property type="component" value="Chromosome"/>
</dbReference>
<name>A0A6M8UNW5_9GAMM</name>
<dbReference type="InterPro" id="IPR036388">
    <property type="entry name" value="WH-like_DNA-bd_sf"/>
</dbReference>
<dbReference type="RefSeq" id="WP_173635477.1">
    <property type="nucleotide sequence ID" value="NZ_CP054212.1"/>
</dbReference>